<feature type="binding site" evidence="2">
    <location>
        <position position="31"/>
    </location>
    <ligand>
        <name>substrate</name>
    </ligand>
</feature>
<feature type="binding site" evidence="2">
    <location>
        <position position="23"/>
    </location>
    <ligand>
        <name>substrate</name>
    </ligand>
</feature>
<evidence type="ECO:0000313" key="3">
    <source>
        <dbReference type="EMBL" id="MCC2232723.1"/>
    </source>
</evidence>
<dbReference type="InterPro" id="IPR001441">
    <property type="entry name" value="UPP_synth-like"/>
</dbReference>
<dbReference type="GO" id="GO:0016094">
    <property type="term" value="P:polyprenol biosynthetic process"/>
    <property type="evidence" value="ECO:0007669"/>
    <property type="project" value="TreeGrafter"/>
</dbReference>
<evidence type="ECO:0000313" key="4">
    <source>
        <dbReference type="Proteomes" id="UP001198182"/>
    </source>
</evidence>
<dbReference type="AlphaFoldDB" id="A0AAE3EDF0"/>
<keyword evidence="1 2" id="KW-0808">Transferase</keyword>
<dbReference type="InterPro" id="IPR018520">
    <property type="entry name" value="UPP_synth-like_CS"/>
</dbReference>
<dbReference type="InterPro" id="IPR036424">
    <property type="entry name" value="UPP_synth-like_sf"/>
</dbReference>
<dbReference type="PANTHER" id="PTHR10291">
    <property type="entry name" value="DEHYDRODOLICHYL DIPHOSPHATE SYNTHASE FAMILY MEMBER"/>
    <property type="match status" value="1"/>
</dbReference>
<feature type="binding site" evidence="2">
    <location>
        <position position="35"/>
    </location>
    <ligand>
        <name>substrate</name>
    </ligand>
</feature>
<comment type="caution">
    <text evidence="3">The sequence shown here is derived from an EMBL/GenBank/DDBJ whole genome shotgun (WGS) entry which is preliminary data.</text>
</comment>
<dbReference type="PROSITE" id="PS01066">
    <property type="entry name" value="UPP_SYNTHASE"/>
    <property type="match status" value="1"/>
</dbReference>
<name>A0AAE3EDF0_9FIRM</name>
<reference evidence="3" key="1">
    <citation type="submission" date="2021-10" db="EMBL/GenBank/DDBJ databases">
        <title>Anaerobic single-cell dispensing facilitates the cultivation of human gut bacteria.</title>
        <authorList>
            <person name="Afrizal A."/>
        </authorList>
    </citation>
    <scope>NUCLEOTIDE SEQUENCE</scope>
    <source>
        <strain evidence="3">CLA-AA-H215</strain>
    </source>
</reference>
<keyword evidence="4" id="KW-1185">Reference proteome</keyword>
<comment type="function">
    <text evidence="2">Catalyzes the condensation of isopentenyl diphosphate (IPP) with allylic pyrophosphates generating different type of terpenoids.</text>
</comment>
<dbReference type="EMBL" id="JAJEQR010000091">
    <property type="protein sequence ID" value="MCC2232723.1"/>
    <property type="molecule type" value="Genomic_DNA"/>
</dbReference>
<dbReference type="PANTHER" id="PTHR10291:SF0">
    <property type="entry name" value="DEHYDRODOLICHYL DIPHOSPHATE SYNTHASE 2"/>
    <property type="match status" value="1"/>
</dbReference>
<dbReference type="Pfam" id="PF01255">
    <property type="entry name" value="Prenyltransf"/>
    <property type="match status" value="1"/>
</dbReference>
<evidence type="ECO:0000256" key="1">
    <source>
        <dbReference type="ARBA" id="ARBA00022679"/>
    </source>
</evidence>
<dbReference type="RefSeq" id="WP_308455110.1">
    <property type="nucleotide sequence ID" value="NZ_JAJEQR010000091.1"/>
</dbReference>
<dbReference type="EC" id="2.5.1.-" evidence="2"/>
<proteinExistence type="inferred from homology"/>
<comment type="subunit">
    <text evidence="2">Homodimer.</text>
</comment>
<feature type="binding site" evidence="2">
    <location>
        <begin position="63"/>
        <end position="65"/>
    </location>
    <ligand>
        <name>substrate</name>
    </ligand>
</feature>
<dbReference type="Proteomes" id="UP001198182">
    <property type="component" value="Unassembled WGS sequence"/>
</dbReference>
<accession>A0AAE3EDF0</accession>
<dbReference type="Gene3D" id="3.40.1180.10">
    <property type="entry name" value="Decaprenyl diphosphate synthase-like"/>
    <property type="match status" value="1"/>
</dbReference>
<comment type="cofactor">
    <cofactor evidence="2">
        <name>Mg(2+)</name>
        <dbReference type="ChEBI" id="CHEBI:18420"/>
    </cofactor>
    <text evidence="2">Binds 2 magnesium ions per subunit.</text>
</comment>
<feature type="active site" evidence="2">
    <location>
        <position position="18"/>
    </location>
</feature>
<feature type="binding site" evidence="2">
    <location>
        <begin position="19"/>
        <end position="22"/>
    </location>
    <ligand>
        <name>substrate</name>
    </ligand>
</feature>
<dbReference type="HAMAP" id="MF_01139">
    <property type="entry name" value="ISPT"/>
    <property type="match status" value="1"/>
</dbReference>
<organism evidence="3 4">
    <name type="scientific">Hominifimenecus microfluidus</name>
    <dbReference type="NCBI Taxonomy" id="2885348"/>
    <lineage>
        <taxon>Bacteria</taxon>
        <taxon>Bacillati</taxon>
        <taxon>Bacillota</taxon>
        <taxon>Clostridia</taxon>
        <taxon>Lachnospirales</taxon>
        <taxon>Lachnospiraceae</taxon>
        <taxon>Hominifimenecus</taxon>
    </lineage>
</organism>
<feature type="binding site" evidence="2">
    <location>
        <position position="18"/>
    </location>
    <ligand>
        <name>Mg(2+)</name>
        <dbReference type="ChEBI" id="CHEBI:18420"/>
    </ligand>
</feature>
<comment type="similarity">
    <text evidence="2">Belongs to the UPP synthase family.</text>
</comment>
<dbReference type="GO" id="GO:0000287">
    <property type="term" value="F:magnesium ion binding"/>
    <property type="evidence" value="ECO:0007669"/>
    <property type="project" value="UniProtKB-UniRule"/>
</dbReference>
<protein>
    <recommendedName>
        <fullName evidence="2">Isoprenyl transferase</fullName>
        <ecNumber evidence="2">2.5.1.-</ecNumber>
    </recommendedName>
</protein>
<feature type="binding site" evidence="2">
    <location>
        <position position="69"/>
    </location>
    <ligand>
        <name>substrate</name>
    </ligand>
</feature>
<dbReference type="NCBIfam" id="NF011405">
    <property type="entry name" value="PRK14830.1"/>
    <property type="match status" value="1"/>
</dbReference>
<dbReference type="SUPFAM" id="SSF64005">
    <property type="entry name" value="Undecaprenyl diphosphate synthase"/>
    <property type="match status" value="1"/>
</dbReference>
<feature type="binding site" evidence="2">
    <location>
        <position position="205"/>
    </location>
    <ligand>
        <name>Mg(2+)</name>
        <dbReference type="ChEBI" id="CHEBI:18420"/>
    </ligand>
</feature>
<dbReference type="FunFam" id="3.40.1180.10:FF:000001">
    <property type="entry name" value="(2E,6E)-farnesyl-diphosphate-specific ditrans,polycis-undecaprenyl-diphosphate synthase"/>
    <property type="match status" value="1"/>
</dbReference>
<feature type="binding site" evidence="2">
    <location>
        <begin position="192"/>
        <end position="194"/>
    </location>
    <ligand>
        <name>substrate</name>
    </ligand>
</feature>
<keyword evidence="2" id="KW-0460">Magnesium</keyword>
<feature type="binding site" evidence="2">
    <location>
        <position position="186"/>
    </location>
    <ligand>
        <name>substrate</name>
    </ligand>
</feature>
<feature type="binding site" evidence="2">
    <location>
        <position position="67"/>
    </location>
    <ligand>
        <name>substrate</name>
    </ligand>
</feature>
<dbReference type="GO" id="GO:0045547">
    <property type="term" value="F:ditrans,polycis-polyprenyl diphosphate synthase [(2E,6E)-farnesyl diphosphate specific] activity"/>
    <property type="evidence" value="ECO:0007669"/>
    <property type="project" value="TreeGrafter"/>
</dbReference>
<keyword evidence="2" id="KW-0479">Metal-binding</keyword>
<sequence length="238" mass="27186">MTMEQNLVIPNHIAIILDGNGRWAKERNLPRKLGHKAGCETLEQIVEDCARLGIGYLTVYAFSTENWKRSTEEVGALMSLFRIYLKKILKVAMANNVRVRMIGEKSRFDEDIRDGIDNLEEKTAQNTGMTFVIAINYGSRDEITRAVRSLAKDAVAGKVQPEGITEATVASYLDTADMPDPDLMIRTSGEQRLSNYLLWQLAYAEFYFTDVYWPDFNKEELLKAIEAYNNRNRRFGGR</sequence>
<evidence type="ECO:0000256" key="2">
    <source>
        <dbReference type="HAMAP-Rule" id="MF_01139"/>
    </source>
</evidence>
<dbReference type="CDD" id="cd00475">
    <property type="entry name" value="Cis_IPPS"/>
    <property type="match status" value="1"/>
</dbReference>
<dbReference type="NCBIfam" id="TIGR00055">
    <property type="entry name" value="uppS"/>
    <property type="match status" value="1"/>
</dbReference>
<gene>
    <name evidence="3" type="ORF">LKD81_17300</name>
</gene>
<feature type="active site" description="Proton acceptor" evidence="2">
    <location>
        <position position="66"/>
    </location>
</feature>